<evidence type="ECO:0000313" key="13">
    <source>
        <dbReference type="EMBL" id="GFZ06515.1"/>
    </source>
</evidence>
<keyword evidence="2" id="KW-1003">Cell membrane</keyword>
<evidence type="ECO:0000256" key="8">
    <source>
        <dbReference type="ARBA" id="ARBA00023288"/>
    </source>
</evidence>
<keyword evidence="3" id="KW-0336">GPI-anchor</keyword>
<evidence type="ECO:0000256" key="7">
    <source>
        <dbReference type="ARBA" id="ARBA00023180"/>
    </source>
</evidence>
<comment type="caution">
    <text evidence="13">The sequence shown here is derived from an EMBL/GenBank/DDBJ whole genome shotgun (WGS) entry which is preliminary data.</text>
</comment>
<dbReference type="GO" id="GO:0098552">
    <property type="term" value="C:side of membrane"/>
    <property type="evidence" value="ECO:0007669"/>
    <property type="project" value="UniProtKB-KW"/>
</dbReference>
<dbReference type="OrthoDB" id="691587at2759"/>
<dbReference type="PROSITE" id="PS51485">
    <property type="entry name" value="PHYTOCYANIN"/>
    <property type="match status" value="1"/>
</dbReference>
<dbReference type="CDD" id="cd11019">
    <property type="entry name" value="OsENODL1_like"/>
    <property type="match status" value="1"/>
</dbReference>
<sequence length="219" mass="23488">MAKTILRSNLNLKALDAWGLFGLFLVLVQRGGAVEFKVGGSGEWKLPTDDTMFSAINLWAEKSRFQIGDTILFVYPADKDVVLQVNKDDYNNCNTATPIEKYTDGHTVFKFNQSGPFYFISGVKDHCHKNEKLIVIVLADRTNRSSSTSPPPSGSTEVTPSPAPTGEEYPSPPQGSVEINPAPAPSADQNPPPSGASSIVVSFIGSIGAFLGSSLLLVL</sequence>
<feature type="region of interest" description="Disordered" evidence="10">
    <location>
        <begin position="143"/>
        <end position="195"/>
    </location>
</feature>
<evidence type="ECO:0000256" key="5">
    <source>
        <dbReference type="ARBA" id="ARBA00023136"/>
    </source>
</evidence>
<evidence type="ECO:0000256" key="2">
    <source>
        <dbReference type="ARBA" id="ARBA00022475"/>
    </source>
</evidence>
<gene>
    <name evidence="13" type="ORF">Acr_18g0006850</name>
</gene>
<comment type="subcellular location">
    <subcellularLocation>
        <location evidence="1">Cell membrane</location>
        <topology evidence="1">Lipid-anchor</topology>
        <topology evidence="1">GPI-anchor</topology>
    </subcellularLocation>
</comment>
<reference evidence="13 14" key="1">
    <citation type="submission" date="2019-07" db="EMBL/GenBank/DDBJ databases">
        <title>De Novo Assembly of kiwifruit Actinidia rufa.</title>
        <authorList>
            <person name="Sugita-Konishi S."/>
            <person name="Sato K."/>
            <person name="Mori E."/>
            <person name="Abe Y."/>
            <person name="Kisaki G."/>
            <person name="Hamano K."/>
            <person name="Suezawa K."/>
            <person name="Otani M."/>
            <person name="Fukuda T."/>
            <person name="Manabe T."/>
            <person name="Gomi K."/>
            <person name="Tabuchi M."/>
            <person name="Akimitsu K."/>
            <person name="Kataoka I."/>
        </authorList>
    </citation>
    <scope>NUCLEOTIDE SEQUENCE [LARGE SCALE GENOMIC DNA]</scope>
    <source>
        <strain evidence="14">cv. Fuchu</strain>
    </source>
</reference>
<evidence type="ECO:0000256" key="11">
    <source>
        <dbReference type="SAM" id="Phobius"/>
    </source>
</evidence>
<evidence type="ECO:0000256" key="1">
    <source>
        <dbReference type="ARBA" id="ARBA00004609"/>
    </source>
</evidence>
<keyword evidence="8" id="KW-0449">Lipoprotein</keyword>
<dbReference type="GO" id="GO:0009055">
    <property type="term" value="F:electron transfer activity"/>
    <property type="evidence" value="ECO:0007669"/>
    <property type="project" value="InterPro"/>
</dbReference>
<dbReference type="FunFam" id="2.60.40.420:FF:000010">
    <property type="entry name" value="Early nodulin-like protein 1"/>
    <property type="match status" value="1"/>
</dbReference>
<dbReference type="SUPFAM" id="SSF49503">
    <property type="entry name" value="Cupredoxins"/>
    <property type="match status" value="1"/>
</dbReference>
<keyword evidence="5 11" id="KW-0472">Membrane</keyword>
<dbReference type="GO" id="GO:0005886">
    <property type="term" value="C:plasma membrane"/>
    <property type="evidence" value="ECO:0007669"/>
    <property type="project" value="UniProtKB-SubCell"/>
</dbReference>
<dbReference type="InterPro" id="IPR039391">
    <property type="entry name" value="Phytocyanin-like"/>
</dbReference>
<dbReference type="InterPro" id="IPR003245">
    <property type="entry name" value="Phytocyanin_dom"/>
</dbReference>
<evidence type="ECO:0000256" key="9">
    <source>
        <dbReference type="ARBA" id="ARBA00035011"/>
    </source>
</evidence>
<dbReference type="EMBL" id="BJWL01000018">
    <property type="protein sequence ID" value="GFZ06515.1"/>
    <property type="molecule type" value="Genomic_DNA"/>
</dbReference>
<dbReference type="InterPro" id="IPR041846">
    <property type="entry name" value="ENL_dom"/>
</dbReference>
<protein>
    <submittedName>
        <fullName evidence="13">Early nodulin-like protein 14</fullName>
    </submittedName>
</protein>
<dbReference type="PANTHER" id="PTHR33021">
    <property type="entry name" value="BLUE COPPER PROTEIN"/>
    <property type="match status" value="1"/>
</dbReference>
<organism evidence="13 14">
    <name type="scientific">Actinidia rufa</name>
    <dbReference type="NCBI Taxonomy" id="165716"/>
    <lineage>
        <taxon>Eukaryota</taxon>
        <taxon>Viridiplantae</taxon>
        <taxon>Streptophyta</taxon>
        <taxon>Embryophyta</taxon>
        <taxon>Tracheophyta</taxon>
        <taxon>Spermatophyta</taxon>
        <taxon>Magnoliopsida</taxon>
        <taxon>eudicotyledons</taxon>
        <taxon>Gunneridae</taxon>
        <taxon>Pentapetalae</taxon>
        <taxon>asterids</taxon>
        <taxon>Ericales</taxon>
        <taxon>Actinidiaceae</taxon>
        <taxon>Actinidia</taxon>
    </lineage>
</organism>
<keyword evidence="11" id="KW-0812">Transmembrane</keyword>
<dbReference type="Gene3D" id="2.60.40.420">
    <property type="entry name" value="Cupredoxins - blue copper proteins"/>
    <property type="match status" value="1"/>
</dbReference>
<dbReference type="AlphaFoldDB" id="A0A7J0G6U7"/>
<dbReference type="Pfam" id="PF02298">
    <property type="entry name" value="Cu_bind_like"/>
    <property type="match status" value="1"/>
</dbReference>
<evidence type="ECO:0000256" key="3">
    <source>
        <dbReference type="ARBA" id="ARBA00022622"/>
    </source>
</evidence>
<evidence type="ECO:0000256" key="6">
    <source>
        <dbReference type="ARBA" id="ARBA00023157"/>
    </source>
</evidence>
<keyword evidence="11" id="KW-1133">Transmembrane helix</keyword>
<feature type="transmembrane region" description="Helical" evidence="11">
    <location>
        <begin position="199"/>
        <end position="218"/>
    </location>
</feature>
<keyword evidence="6" id="KW-1015">Disulfide bond</keyword>
<dbReference type="PANTHER" id="PTHR33021:SF253">
    <property type="entry name" value="EARLY NODULIN-LIKE PROTEIN 9"/>
    <property type="match status" value="1"/>
</dbReference>
<keyword evidence="4" id="KW-0732">Signal</keyword>
<accession>A0A7J0G6U7</accession>
<keyword evidence="14" id="KW-1185">Reference proteome</keyword>
<evidence type="ECO:0000256" key="4">
    <source>
        <dbReference type="ARBA" id="ARBA00022729"/>
    </source>
</evidence>
<name>A0A7J0G6U7_9ERIC</name>
<feature type="domain" description="Phytocyanin" evidence="12">
    <location>
        <begin position="34"/>
        <end position="139"/>
    </location>
</feature>
<evidence type="ECO:0000313" key="14">
    <source>
        <dbReference type="Proteomes" id="UP000585474"/>
    </source>
</evidence>
<dbReference type="InterPro" id="IPR008972">
    <property type="entry name" value="Cupredoxin"/>
</dbReference>
<evidence type="ECO:0000256" key="10">
    <source>
        <dbReference type="SAM" id="MobiDB-lite"/>
    </source>
</evidence>
<evidence type="ECO:0000259" key="12">
    <source>
        <dbReference type="PROSITE" id="PS51485"/>
    </source>
</evidence>
<keyword evidence="7" id="KW-0325">Glycoprotein</keyword>
<comment type="similarity">
    <text evidence="9">Belongs to the early nodulin-like (ENODL) family.</text>
</comment>
<proteinExistence type="inferred from homology"/>
<dbReference type="Proteomes" id="UP000585474">
    <property type="component" value="Unassembled WGS sequence"/>
</dbReference>